<keyword evidence="2" id="KW-1185">Reference proteome</keyword>
<gene>
    <name evidence="1" type="ORF">J1N35_026835</name>
</gene>
<dbReference type="AlphaFoldDB" id="A0A9D3ZYJ5"/>
<name>A0A9D3ZYJ5_9ROSI</name>
<dbReference type="Proteomes" id="UP000828251">
    <property type="component" value="Unassembled WGS sequence"/>
</dbReference>
<sequence length="59" mass="6739">MYVITNLFVCNGGLLIEAISLLPRQNWARHFWSVTVTSSFCWSDENQVITVLLLTAQHT</sequence>
<comment type="caution">
    <text evidence="1">The sequence shown here is derived from an EMBL/GenBank/DDBJ whole genome shotgun (WGS) entry which is preliminary data.</text>
</comment>
<reference evidence="1 2" key="1">
    <citation type="journal article" date="2021" name="Plant Biotechnol. J.">
        <title>Multi-omics assisted identification of the key and species-specific regulatory components of drought-tolerant mechanisms in Gossypium stocksii.</title>
        <authorList>
            <person name="Yu D."/>
            <person name="Ke L."/>
            <person name="Zhang D."/>
            <person name="Wu Y."/>
            <person name="Sun Y."/>
            <person name="Mei J."/>
            <person name="Sun J."/>
            <person name="Sun Y."/>
        </authorList>
    </citation>
    <scope>NUCLEOTIDE SEQUENCE [LARGE SCALE GENOMIC DNA]</scope>
    <source>
        <strain evidence="2">cv. E1</strain>
        <tissue evidence="1">Leaf</tissue>
    </source>
</reference>
<evidence type="ECO:0000313" key="1">
    <source>
        <dbReference type="EMBL" id="KAH1074507.1"/>
    </source>
</evidence>
<protein>
    <submittedName>
        <fullName evidence="1">Uncharacterized protein</fullName>
    </submittedName>
</protein>
<organism evidence="1 2">
    <name type="scientific">Gossypium stocksii</name>
    <dbReference type="NCBI Taxonomy" id="47602"/>
    <lineage>
        <taxon>Eukaryota</taxon>
        <taxon>Viridiplantae</taxon>
        <taxon>Streptophyta</taxon>
        <taxon>Embryophyta</taxon>
        <taxon>Tracheophyta</taxon>
        <taxon>Spermatophyta</taxon>
        <taxon>Magnoliopsida</taxon>
        <taxon>eudicotyledons</taxon>
        <taxon>Gunneridae</taxon>
        <taxon>Pentapetalae</taxon>
        <taxon>rosids</taxon>
        <taxon>malvids</taxon>
        <taxon>Malvales</taxon>
        <taxon>Malvaceae</taxon>
        <taxon>Malvoideae</taxon>
        <taxon>Gossypium</taxon>
    </lineage>
</organism>
<dbReference type="EMBL" id="JAIQCV010000008">
    <property type="protein sequence ID" value="KAH1074507.1"/>
    <property type="molecule type" value="Genomic_DNA"/>
</dbReference>
<evidence type="ECO:0000313" key="2">
    <source>
        <dbReference type="Proteomes" id="UP000828251"/>
    </source>
</evidence>
<accession>A0A9D3ZYJ5</accession>
<proteinExistence type="predicted"/>